<evidence type="ECO:0000313" key="2">
    <source>
        <dbReference type="Proteomes" id="UP001314170"/>
    </source>
</evidence>
<evidence type="ECO:0000313" key="1">
    <source>
        <dbReference type="EMBL" id="CAK7352506.1"/>
    </source>
</evidence>
<proteinExistence type="predicted"/>
<sequence>MPTSCIPRPIPDKKNPITKRAFKGQEQSIKWVPVARLYRGYKLSTLYSSIGHA</sequence>
<name>A0AAV1SM66_9ROSI</name>
<accession>A0AAV1SM66</accession>
<dbReference type="EMBL" id="CAWUPB010001194">
    <property type="protein sequence ID" value="CAK7352506.1"/>
    <property type="molecule type" value="Genomic_DNA"/>
</dbReference>
<reference evidence="1 2" key="1">
    <citation type="submission" date="2024-01" db="EMBL/GenBank/DDBJ databases">
        <authorList>
            <person name="Waweru B."/>
        </authorList>
    </citation>
    <scope>NUCLEOTIDE SEQUENCE [LARGE SCALE GENOMIC DNA]</scope>
</reference>
<dbReference type="Proteomes" id="UP001314170">
    <property type="component" value="Unassembled WGS sequence"/>
</dbReference>
<protein>
    <submittedName>
        <fullName evidence="1">Uncharacterized protein</fullName>
    </submittedName>
</protein>
<dbReference type="AlphaFoldDB" id="A0AAV1SM66"/>
<organism evidence="1 2">
    <name type="scientific">Dovyalis caffra</name>
    <dbReference type="NCBI Taxonomy" id="77055"/>
    <lineage>
        <taxon>Eukaryota</taxon>
        <taxon>Viridiplantae</taxon>
        <taxon>Streptophyta</taxon>
        <taxon>Embryophyta</taxon>
        <taxon>Tracheophyta</taxon>
        <taxon>Spermatophyta</taxon>
        <taxon>Magnoliopsida</taxon>
        <taxon>eudicotyledons</taxon>
        <taxon>Gunneridae</taxon>
        <taxon>Pentapetalae</taxon>
        <taxon>rosids</taxon>
        <taxon>fabids</taxon>
        <taxon>Malpighiales</taxon>
        <taxon>Salicaceae</taxon>
        <taxon>Flacourtieae</taxon>
        <taxon>Dovyalis</taxon>
    </lineage>
</organism>
<gene>
    <name evidence="1" type="ORF">DCAF_LOCUS24258</name>
</gene>
<comment type="caution">
    <text evidence="1">The sequence shown here is derived from an EMBL/GenBank/DDBJ whole genome shotgun (WGS) entry which is preliminary data.</text>
</comment>
<keyword evidence="2" id="KW-1185">Reference proteome</keyword>